<reference evidence="2" key="1">
    <citation type="submission" date="2022-11" db="UniProtKB">
        <authorList>
            <consortium name="WormBaseParasite"/>
        </authorList>
    </citation>
    <scope>IDENTIFICATION</scope>
</reference>
<evidence type="ECO:0000313" key="1">
    <source>
        <dbReference type="Proteomes" id="UP000887565"/>
    </source>
</evidence>
<proteinExistence type="predicted"/>
<keyword evidence="1" id="KW-1185">Reference proteome</keyword>
<dbReference type="WBParaSite" id="nRc.2.0.1.t08627-RA">
    <property type="protein sequence ID" value="nRc.2.0.1.t08627-RA"/>
    <property type="gene ID" value="nRc.2.0.1.g08627"/>
</dbReference>
<dbReference type="AlphaFoldDB" id="A0A915I3B7"/>
<sequence length="62" mass="6747">MKKKEGKENGRKNYTTAGAEMCAETSLLVIDRVPETPITANSNNINTMAAAKELFTADDRDA</sequence>
<dbReference type="Proteomes" id="UP000887565">
    <property type="component" value="Unplaced"/>
</dbReference>
<protein>
    <submittedName>
        <fullName evidence="2">Uncharacterized protein</fullName>
    </submittedName>
</protein>
<name>A0A915I3B7_ROMCU</name>
<accession>A0A915I3B7</accession>
<evidence type="ECO:0000313" key="2">
    <source>
        <dbReference type="WBParaSite" id="nRc.2.0.1.t08627-RA"/>
    </source>
</evidence>
<organism evidence="1 2">
    <name type="scientific">Romanomermis culicivorax</name>
    <name type="common">Nematode worm</name>
    <dbReference type="NCBI Taxonomy" id="13658"/>
    <lineage>
        <taxon>Eukaryota</taxon>
        <taxon>Metazoa</taxon>
        <taxon>Ecdysozoa</taxon>
        <taxon>Nematoda</taxon>
        <taxon>Enoplea</taxon>
        <taxon>Dorylaimia</taxon>
        <taxon>Mermithida</taxon>
        <taxon>Mermithoidea</taxon>
        <taxon>Mermithidae</taxon>
        <taxon>Romanomermis</taxon>
    </lineage>
</organism>